<dbReference type="OrthoDB" id="10258608at2759"/>
<evidence type="ECO:0000256" key="1">
    <source>
        <dbReference type="ARBA" id="ARBA00004496"/>
    </source>
</evidence>
<feature type="compositionally biased region" description="Polar residues" evidence="5">
    <location>
        <begin position="704"/>
        <end position="725"/>
    </location>
</feature>
<dbReference type="SMART" id="SM00222">
    <property type="entry name" value="Sec7"/>
    <property type="match status" value="1"/>
</dbReference>
<evidence type="ECO:0000259" key="6">
    <source>
        <dbReference type="PROSITE" id="PS50190"/>
    </source>
</evidence>
<dbReference type="FunCoup" id="A0A409VUC9">
    <property type="interactions" value="536"/>
</dbReference>
<dbReference type="GO" id="GO:0005085">
    <property type="term" value="F:guanyl-nucleotide exchange factor activity"/>
    <property type="evidence" value="ECO:0007669"/>
    <property type="project" value="InterPro"/>
</dbReference>
<keyword evidence="8" id="KW-1185">Reference proteome</keyword>
<dbReference type="GO" id="GO:0005794">
    <property type="term" value="C:Golgi apparatus"/>
    <property type="evidence" value="ECO:0007669"/>
    <property type="project" value="UniProtKB-ARBA"/>
</dbReference>
<name>A0A409VUC9_9AGAR</name>
<dbReference type="SMART" id="SM00948">
    <property type="entry name" value="Proteasome_A_N"/>
    <property type="match status" value="1"/>
</dbReference>
<keyword evidence="3 4" id="KW-0647">Proteasome</keyword>
<dbReference type="FunFam" id="1.10.1000.11:FF:000002">
    <property type="entry name" value="Cytohesin 1"/>
    <property type="match status" value="1"/>
</dbReference>
<dbReference type="InParanoid" id="A0A409VUC9"/>
<dbReference type="GO" id="GO:0006511">
    <property type="term" value="P:ubiquitin-dependent protein catabolic process"/>
    <property type="evidence" value="ECO:0007669"/>
    <property type="project" value="InterPro"/>
</dbReference>
<dbReference type="Pfam" id="PF00227">
    <property type="entry name" value="Proteasome"/>
    <property type="match status" value="1"/>
</dbReference>
<dbReference type="SUPFAM" id="SSF48425">
    <property type="entry name" value="Sec7 domain"/>
    <property type="match status" value="1"/>
</dbReference>
<dbReference type="Pfam" id="PF01369">
    <property type="entry name" value="Sec7"/>
    <property type="match status" value="1"/>
</dbReference>
<dbReference type="PROSITE" id="PS00388">
    <property type="entry name" value="PROTEASOME_ALPHA_1"/>
    <property type="match status" value="1"/>
</dbReference>
<dbReference type="InterPro" id="IPR032691">
    <property type="entry name" value="Mon2/Sec7/BIG1-like_HUS"/>
</dbReference>
<gene>
    <name evidence="7" type="ORF">CVT26_014134</name>
</gene>
<evidence type="ECO:0000256" key="5">
    <source>
        <dbReference type="SAM" id="MobiDB-lite"/>
    </source>
</evidence>
<sequence>MSRSYDRALTVFSPDGHLFQVEYALEAVRKGTCAVGVRGKDVVVLGVEKKSILQLQDPRTVRKVVMLDDHICLAFAGLTADGRVLIDKARIECQSHRLTVEDPVTVEYITRHIAGIQQRYTQSGGVRPFGISTLIVGFDPHDTKPRLYQTEPSGIYSAWKANAIGRSSKTVREFLEKNHRDDMTREESIKLTVKSLLEVVQTGAKNIEISVMESYGKVTVSGFVKRNYHLTEDLQNLELSEIEAIVSEIEREKEAEAERKRSRLAATAAGQAAMSQRTGESLTMSYLNSSRLSPPELLKHILLSEILSITSAMRKNSRWASSTIGMTIRDSPALGTNMGLRISSPAHHTRLTGRGSKEAELLAGFIELRRGVKEMNDIRSAELPDILAPFFAILRSPLSTGPITSAALSALHSFFISGLISPESRSLDAALMELSSTISHCKFEASDSSGDEVVLLKIMTVIQDCLCGPVGAGLGDVEVCEMLETVLTTCCQMRLSETLRRSAETTMHALVRTVFSKLSTLDPEEEEAKLQSTADDDANEGELRMTVTTKDEPLSENRHSSEMPQKDHDQQEAVDEILPSQTPTSLTSRPEYGLPSILELLRVLVNVLDPNDQQHTDSTRLMALGILNAAFEQSGFILPNFPSLKAIIVDPGCKFLFQLARSENNTVLQLALRTISTILETMRKHLKLQQELFLTFTIDRLTQPTLNSQNKGNSPMLKNSKSRGYSPSPRPGTPSDSPLLMPSDKSDHESASSSPSRLLVPPARAETRDVILETLGLIAGHPSFMVDLFTNYDCDINCENMFEKLVDFLTKSVYPLQMIGNAGSQRNVQYICLELLLSFVNDMAVRAASPSSASAWPSGFPTSDSLLETKSRKQLILTGAARFNAKPKSGIAFLEENKLIISSPGMSKARSLALFLKNSSRIDKRLLGDFLSKPDNLELLKEYISLFDFKNKPVAEAMRELLEAFRLPGESQQIARITETFAAAYFAAGPAEIKSEDATHVLAYSIIMLNTDQHNPQIRKRMTIDDYKRNLRGVNDGSDFSSEFLQSIYDSIRKREIVMPEEHIGQLGFEYAWKELLARSRQTGDYMICNTSAFDIEMFKAVWRPVITAIAYAFITFEDDQIIQSAIAGFRQCATLARHFSLPDVFDFVVVSLSHATSLLSDSSPTHVPLYPIIDVEGQSITVSKLSVEFGTNFRGQLAAVVLFNIVNGNGNALRDGWTQIFEMFQNLFLHSLLPTRMLQMEDFLGGVTMIPLRGSQPSKAQVRSDGGLLSALSSYLMTPYGSDMNVPDATEADVESTLSTIDCITSCRLDEFYSQITQLEPEALVAAIRALEALAHERTVAKLKIHSDDSIPLLDDQSYQLPYDPASIFLLETMASITNQAPQYIEDLWPIVFEHLSALLSASTQYSILLIERAVVCLLRLCQILAQKRSSRDQVYIAFDLLAGLPPSISNLVGEQVIAGLILVIEKNRDIVSSQTEWNVVFALMRSTMSHAEAARLSFDLIEVLTEDGPENAISTDNFTGLLTVLEDFATAASTQQEQLQQRGRRVESLSSSSSPVVARGKKAVDLLPTLHKKLLSFLHSSQVDEAHVWKNMALPLLVVLGRQSVNAIREIRHSAISHLQRILLGSPLTNDAGQHQVEEVFNRVLFPLVDELLKPQVSLKDPQGMSETRLRGSALLCKVFMHLELRESRVKTDFRLLWIQVLDLLDRLMHVNRGDQLAEAVPESLKNVLLVMNAVGILVPPGTSQNDLQKTLWSNTHERMERFLPGFLTDVIPTPIPSPNQSGTA</sequence>
<evidence type="ECO:0000256" key="4">
    <source>
        <dbReference type="PROSITE-ProRule" id="PRU00808"/>
    </source>
</evidence>
<dbReference type="Proteomes" id="UP000284706">
    <property type="component" value="Unassembled WGS sequence"/>
</dbReference>
<dbReference type="Pfam" id="PF12783">
    <property type="entry name" value="Sec7-like_HUS"/>
    <property type="match status" value="1"/>
</dbReference>
<comment type="similarity">
    <text evidence="4">Belongs to the peptidase T1A family.</text>
</comment>
<dbReference type="PANTHER" id="PTHR10663">
    <property type="entry name" value="GUANYL-NUCLEOTIDE EXCHANGE FACTOR"/>
    <property type="match status" value="1"/>
</dbReference>
<organism evidence="7 8">
    <name type="scientific">Gymnopilus dilepis</name>
    <dbReference type="NCBI Taxonomy" id="231916"/>
    <lineage>
        <taxon>Eukaryota</taxon>
        <taxon>Fungi</taxon>
        <taxon>Dikarya</taxon>
        <taxon>Basidiomycota</taxon>
        <taxon>Agaricomycotina</taxon>
        <taxon>Agaricomycetes</taxon>
        <taxon>Agaricomycetidae</taxon>
        <taxon>Agaricales</taxon>
        <taxon>Agaricineae</taxon>
        <taxon>Hymenogastraceae</taxon>
        <taxon>Gymnopilus</taxon>
    </lineage>
</organism>
<dbReference type="Pfam" id="PF23325">
    <property type="entry name" value="TPR_28"/>
    <property type="match status" value="1"/>
</dbReference>
<dbReference type="CDD" id="cd00171">
    <property type="entry name" value="Sec7"/>
    <property type="match status" value="1"/>
</dbReference>
<dbReference type="InterPro" id="IPR023394">
    <property type="entry name" value="Sec7_C_sf"/>
</dbReference>
<feature type="region of interest" description="Disordered" evidence="5">
    <location>
        <begin position="704"/>
        <end position="761"/>
    </location>
</feature>
<dbReference type="FunFam" id="3.60.20.10:FF:000004">
    <property type="entry name" value="Proteasome subunit alpha type-4"/>
    <property type="match status" value="1"/>
</dbReference>
<feature type="compositionally biased region" description="Basic and acidic residues" evidence="5">
    <location>
        <begin position="549"/>
        <end position="571"/>
    </location>
</feature>
<dbReference type="InterPro" id="IPR035999">
    <property type="entry name" value="Sec7_dom_sf"/>
</dbReference>
<evidence type="ECO:0000313" key="7">
    <source>
        <dbReference type="EMBL" id="PPQ69857.1"/>
    </source>
</evidence>
<dbReference type="CDD" id="cd03755">
    <property type="entry name" value="proteasome_alpha_type_7"/>
    <property type="match status" value="1"/>
</dbReference>
<dbReference type="GO" id="GO:0016192">
    <property type="term" value="P:vesicle-mediated transport"/>
    <property type="evidence" value="ECO:0007669"/>
    <property type="project" value="UniProtKB-ARBA"/>
</dbReference>
<dbReference type="Gene3D" id="1.10.1000.11">
    <property type="entry name" value="Arf Nucleotide-binding Site Opener,domain 2"/>
    <property type="match status" value="1"/>
</dbReference>
<accession>A0A409VUC9</accession>
<dbReference type="InterPro" id="IPR001353">
    <property type="entry name" value="Proteasome_sua/b"/>
</dbReference>
<dbReference type="STRING" id="231916.A0A409VUC9"/>
<dbReference type="Gene3D" id="3.60.20.10">
    <property type="entry name" value="Glutamine Phosphoribosylpyrophosphate, subunit 1, domain 1"/>
    <property type="match status" value="1"/>
</dbReference>
<feature type="region of interest" description="Disordered" evidence="5">
    <location>
        <begin position="521"/>
        <end position="571"/>
    </location>
</feature>
<evidence type="ECO:0000256" key="2">
    <source>
        <dbReference type="ARBA" id="ARBA00022490"/>
    </source>
</evidence>
<comment type="caution">
    <text evidence="7">The sequence shown here is derived from an EMBL/GenBank/DDBJ whole genome shotgun (WGS) entry which is preliminary data.</text>
</comment>
<dbReference type="Pfam" id="PF10584">
    <property type="entry name" value="Proteasome_A_N"/>
    <property type="match status" value="1"/>
</dbReference>
<dbReference type="SUPFAM" id="SSF56235">
    <property type="entry name" value="N-terminal nucleophile aminohydrolases (Ntn hydrolases)"/>
    <property type="match status" value="1"/>
</dbReference>
<dbReference type="InterPro" id="IPR056604">
    <property type="entry name" value="GBF1-like_TPR"/>
</dbReference>
<dbReference type="Gene3D" id="1.10.220.20">
    <property type="match status" value="1"/>
</dbReference>
<dbReference type="PROSITE" id="PS50190">
    <property type="entry name" value="SEC7"/>
    <property type="match status" value="1"/>
</dbReference>
<dbReference type="InterPro" id="IPR000904">
    <property type="entry name" value="Sec7_dom"/>
</dbReference>
<dbReference type="InterPro" id="IPR016024">
    <property type="entry name" value="ARM-type_fold"/>
</dbReference>
<comment type="subcellular location">
    <subcellularLocation>
        <location evidence="1">Cytoplasm</location>
    </subcellularLocation>
</comment>
<reference evidence="7 8" key="1">
    <citation type="journal article" date="2018" name="Evol. Lett.">
        <title>Horizontal gene cluster transfer increased hallucinogenic mushroom diversity.</title>
        <authorList>
            <person name="Reynolds H.T."/>
            <person name="Vijayakumar V."/>
            <person name="Gluck-Thaler E."/>
            <person name="Korotkin H.B."/>
            <person name="Matheny P.B."/>
            <person name="Slot J.C."/>
        </authorList>
    </citation>
    <scope>NUCLEOTIDE SEQUENCE [LARGE SCALE GENOMIC DNA]</scope>
    <source>
        <strain evidence="7 8">SRW20</strain>
    </source>
</reference>
<dbReference type="GO" id="GO:0032012">
    <property type="term" value="P:regulation of ARF protein signal transduction"/>
    <property type="evidence" value="ECO:0007669"/>
    <property type="project" value="InterPro"/>
</dbReference>
<evidence type="ECO:0000256" key="3">
    <source>
        <dbReference type="ARBA" id="ARBA00022942"/>
    </source>
</evidence>
<dbReference type="GO" id="GO:0019773">
    <property type="term" value="C:proteasome core complex, alpha-subunit complex"/>
    <property type="evidence" value="ECO:0007669"/>
    <property type="project" value="UniProtKB-UniRule"/>
</dbReference>
<dbReference type="InterPro" id="IPR000426">
    <property type="entry name" value="Proteasome_asu_N"/>
</dbReference>
<dbReference type="EMBL" id="NHYE01005560">
    <property type="protein sequence ID" value="PPQ69857.1"/>
    <property type="molecule type" value="Genomic_DNA"/>
</dbReference>
<dbReference type="InterPro" id="IPR023332">
    <property type="entry name" value="Proteasome_alpha-type"/>
</dbReference>
<feature type="domain" description="SEC7" evidence="6">
    <location>
        <begin position="865"/>
        <end position="1055"/>
    </location>
</feature>
<keyword evidence="2" id="KW-0963">Cytoplasm</keyword>
<dbReference type="PROSITE" id="PS51475">
    <property type="entry name" value="PROTEASOME_ALPHA_2"/>
    <property type="match status" value="1"/>
</dbReference>
<dbReference type="InterPro" id="IPR029055">
    <property type="entry name" value="Ntn_hydrolases_N"/>
</dbReference>
<evidence type="ECO:0000313" key="8">
    <source>
        <dbReference type="Proteomes" id="UP000284706"/>
    </source>
</evidence>
<dbReference type="PANTHER" id="PTHR10663:SF388">
    <property type="entry name" value="GOLGI-SPECIFIC BREFELDIN A-RESISTANCE GUANINE NUCLEOTIDE EXCHANGE FACTOR 1"/>
    <property type="match status" value="1"/>
</dbReference>
<dbReference type="NCBIfam" id="NF003075">
    <property type="entry name" value="PRK03996.1"/>
    <property type="match status" value="1"/>
</dbReference>
<protein>
    <recommendedName>
        <fullName evidence="6">SEC7 domain-containing protein</fullName>
    </recommendedName>
</protein>
<proteinExistence type="inferred from homology"/>
<dbReference type="SUPFAM" id="SSF48371">
    <property type="entry name" value="ARM repeat"/>
    <property type="match status" value="1"/>
</dbReference>